<evidence type="ECO:0000256" key="2">
    <source>
        <dbReference type="ARBA" id="ARBA00022490"/>
    </source>
</evidence>
<dbReference type="SMART" id="SM00977">
    <property type="entry name" value="TilS_C"/>
    <property type="match status" value="1"/>
</dbReference>
<dbReference type="GO" id="GO:0032267">
    <property type="term" value="F:tRNA(Ile)-lysidine synthase activity"/>
    <property type="evidence" value="ECO:0007669"/>
    <property type="project" value="UniProtKB-EC"/>
</dbReference>
<keyword evidence="6" id="KW-0067">ATP-binding</keyword>
<protein>
    <recommendedName>
        <fullName evidence="8">tRNA(Ile)-lysidine synthase</fullName>
        <ecNumber evidence="8">6.3.4.19</ecNumber>
    </recommendedName>
    <alternativeName>
        <fullName evidence="8">tRNA(Ile)-2-lysyl-cytidine synthase</fullName>
    </alternativeName>
    <alternativeName>
        <fullName evidence="8">tRNA(Ile)-lysidine synthetase</fullName>
    </alternativeName>
</protein>
<dbReference type="InterPro" id="IPR012796">
    <property type="entry name" value="Lysidine-tRNA-synth_C"/>
</dbReference>
<keyword evidence="5" id="KW-0547">Nucleotide-binding</keyword>
<dbReference type="InterPro" id="IPR012094">
    <property type="entry name" value="tRNA_Ile_lys_synt"/>
</dbReference>
<keyword evidence="2 8" id="KW-0963">Cytoplasm</keyword>
<evidence type="ECO:0000256" key="1">
    <source>
        <dbReference type="ARBA" id="ARBA00004496"/>
    </source>
</evidence>
<name>A0A385AC60_LATCU</name>
<comment type="subcellular location">
    <subcellularLocation>
        <location evidence="1 8">Cytoplasm</location>
    </subcellularLocation>
</comment>
<proteinExistence type="inferred from homology"/>
<dbReference type="PANTHER" id="PTHR43033:SF1">
    <property type="entry name" value="TRNA(ILE)-LYSIDINE SYNTHASE-RELATED"/>
    <property type="match status" value="1"/>
</dbReference>
<dbReference type="NCBIfam" id="TIGR02432">
    <property type="entry name" value="lysidine_TilS_N"/>
    <property type="match status" value="1"/>
</dbReference>
<dbReference type="GO" id="GO:0005524">
    <property type="term" value="F:ATP binding"/>
    <property type="evidence" value="ECO:0007669"/>
    <property type="project" value="UniProtKB-KW"/>
</dbReference>
<dbReference type="AlphaFoldDB" id="A0A385AC60"/>
<dbReference type="HAMAP" id="MF_01161">
    <property type="entry name" value="tRNA_Ile_lys_synt"/>
    <property type="match status" value="1"/>
</dbReference>
<dbReference type="PANTHER" id="PTHR43033">
    <property type="entry name" value="TRNA(ILE)-LYSIDINE SYNTHASE-RELATED"/>
    <property type="match status" value="1"/>
</dbReference>
<comment type="function">
    <text evidence="8">Ligates lysine onto the cytidine present at position 34 of the AUA codon-specific tRNA(Ile) that contains the anticodon CAU, in an ATP-dependent manner. Cytidine is converted to lysidine, thus changing the amino acid specificity of the tRNA from methionine to isoleucine.</text>
</comment>
<evidence type="ECO:0000256" key="7">
    <source>
        <dbReference type="ARBA" id="ARBA00048539"/>
    </source>
</evidence>
<evidence type="ECO:0000313" key="10">
    <source>
        <dbReference type="EMBL" id="AXN35252.1"/>
    </source>
</evidence>
<dbReference type="EC" id="6.3.4.19" evidence="8"/>
<accession>A0A385AC60</accession>
<comment type="catalytic activity">
    <reaction evidence="7 8">
        <text>cytidine(34) in tRNA(Ile2) + L-lysine + ATP = lysidine(34) in tRNA(Ile2) + AMP + diphosphate + H(+)</text>
        <dbReference type="Rhea" id="RHEA:43744"/>
        <dbReference type="Rhea" id="RHEA-COMP:10625"/>
        <dbReference type="Rhea" id="RHEA-COMP:10670"/>
        <dbReference type="ChEBI" id="CHEBI:15378"/>
        <dbReference type="ChEBI" id="CHEBI:30616"/>
        <dbReference type="ChEBI" id="CHEBI:32551"/>
        <dbReference type="ChEBI" id="CHEBI:33019"/>
        <dbReference type="ChEBI" id="CHEBI:82748"/>
        <dbReference type="ChEBI" id="CHEBI:83665"/>
        <dbReference type="ChEBI" id="CHEBI:456215"/>
        <dbReference type="EC" id="6.3.4.19"/>
    </reaction>
</comment>
<evidence type="ECO:0000313" key="11">
    <source>
        <dbReference type="Proteomes" id="UP000257607"/>
    </source>
</evidence>
<dbReference type="InterPro" id="IPR011063">
    <property type="entry name" value="TilS/TtcA_N"/>
</dbReference>
<dbReference type="NCBIfam" id="TIGR02433">
    <property type="entry name" value="lysidine_TilS_C"/>
    <property type="match status" value="1"/>
</dbReference>
<dbReference type="EMBL" id="CP031003">
    <property type="protein sequence ID" value="AXN35252.1"/>
    <property type="molecule type" value="Genomic_DNA"/>
</dbReference>
<dbReference type="SUPFAM" id="SSF52402">
    <property type="entry name" value="Adenine nucleotide alpha hydrolases-like"/>
    <property type="match status" value="1"/>
</dbReference>
<dbReference type="SUPFAM" id="SSF56037">
    <property type="entry name" value="PheT/TilS domain"/>
    <property type="match status" value="1"/>
</dbReference>
<evidence type="ECO:0000256" key="6">
    <source>
        <dbReference type="ARBA" id="ARBA00022840"/>
    </source>
</evidence>
<gene>
    <name evidence="8 10" type="primary">tilS</name>
    <name evidence="10" type="ORF">DT351_02250</name>
</gene>
<comment type="similarity">
    <text evidence="8">Belongs to the tRNA(Ile)-lysidine synthase family.</text>
</comment>
<evidence type="ECO:0000256" key="5">
    <source>
        <dbReference type="ARBA" id="ARBA00022741"/>
    </source>
</evidence>
<evidence type="ECO:0000256" key="3">
    <source>
        <dbReference type="ARBA" id="ARBA00022598"/>
    </source>
</evidence>
<keyword evidence="4 8" id="KW-0819">tRNA processing</keyword>
<dbReference type="Gene3D" id="3.40.50.620">
    <property type="entry name" value="HUPs"/>
    <property type="match status" value="1"/>
</dbReference>
<dbReference type="GO" id="GO:0006400">
    <property type="term" value="P:tRNA modification"/>
    <property type="evidence" value="ECO:0007669"/>
    <property type="project" value="UniProtKB-UniRule"/>
</dbReference>
<dbReference type="GO" id="GO:0005737">
    <property type="term" value="C:cytoplasm"/>
    <property type="evidence" value="ECO:0007669"/>
    <property type="project" value="UniProtKB-SubCell"/>
</dbReference>
<dbReference type="InterPro" id="IPR012795">
    <property type="entry name" value="tRNA_Ile_lys_synt_N"/>
</dbReference>
<evidence type="ECO:0000256" key="8">
    <source>
        <dbReference type="HAMAP-Rule" id="MF_01161"/>
    </source>
</evidence>
<evidence type="ECO:0000256" key="4">
    <source>
        <dbReference type="ARBA" id="ARBA00022694"/>
    </source>
</evidence>
<feature type="domain" description="Lysidine-tRNA(Ile) synthetase C-terminal" evidence="9">
    <location>
        <begin position="380"/>
        <end position="451"/>
    </location>
</feature>
<organism evidence="10 11">
    <name type="scientific">Latilactobacillus curvatus</name>
    <name type="common">Lactobacillus curvatus</name>
    <dbReference type="NCBI Taxonomy" id="28038"/>
    <lineage>
        <taxon>Bacteria</taxon>
        <taxon>Bacillati</taxon>
        <taxon>Bacillota</taxon>
        <taxon>Bacilli</taxon>
        <taxon>Lactobacillales</taxon>
        <taxon>Lactobacillaceae</taxon>
        <taxon>Latilactobacillus</taxon>
    </lineage>
</organism>
<evidence type="ECO:0000259" key="9">
    <source>
        <dbReference type="SMART" id="SM00977"/>
    </source>
</evidence>
<dbReference type="RefSeq" id="WP_004270770.1">
    <property type="nucleotide sequence ID" value="NZ_CABIVZ010000036.1"/>
</dbReference>
<keyword evidence="3 8" id="KW-0436">Ligase</keyword>
<dbReference type="InterPro" id="IPR014729">
    <property type="entry name" value="Rossmann-like_a/b/a_fold"/>
</dbReference>
<dbReference type="CDD" id="cd01992">
    <property type="entry name" value="TilS_N"/>
    <property type="match status" value="1"/>
</dbReference>
<sequence length="456" mass="53072">MLEQAFQTHLQKEQFWQAGDKVVVATSTGVDSMVLLWLLTHLPQKQRPQVVVAHVNHELRAQSTAEEKYLTQFCRLHAIPLRIQHWPKASHPETGVEAAARQFRYAFFDQVMRTESAHYLVTAHHGDDQLETLLMKLVRSGELHEMRGIRQVRPFKTGTLIRPLLPFSKQQLRDYADQIGLRYYEDQTNQEQTVLRNRMRHAVVPLLKRENPHLIQNANRFSQSLTQMVAHQDDLTAALLPLLAIKKQPAAIEGRLDQLDGLNQTQQRALWQLVWQRYFKTLPALKAAQLMQVQQLLANPQKPQGQVALNNGIIFEKQYRCFRIGVHQIVDSLVKTRTLAINEWLRLKNGEQVGVFDIDHLPNQVQRQQVVWLAPEEWPLQLRALQATDRIMLDKAHHKTIQRLWIDTKTPQAKRQNAWAVWTPNQLLGRPDLRISALFNREQTGKIRYILCYLDD</sequence>
<reference evidence="10 11" key="1">
    <citation type="submission" date="2018-07" db="EMBL/GenBank/DDBJ databases">
        <title>Lactobacillus curvatus genome sequence.</title>
        <authorList>
            <person name="Prechtl R."/>
        </authorList>
    </citation>
    <scope>NUCLEOTIDE SEQUENCE [LARGE SCALE GENOMIC DNA]</scope>
    <source>
        <strain evidence="10 11">TMW 1.1928</strain>
    </source>
</reference>
<dbReference type="Proteomes" id="UP000257607">
    <property type="component" value="Chromosome"/>
</dbReference>
<dbReference type="Pfam" id="PF01171">
    <property type="entry name" value="ATP_bind_3"/>
    <property type="match status" value="1"/>
</dbReference>
<comment type="caution">
    <text evidence="8">Lacks conserved residue(s) required for the propagation of feature annotation.</text>
</comment>